<dbReference type="EMBL" id="JH993901">
    <property type="protein sequence ID" value="ELQ75938.1"/>
    <property type="molecule type" value="Genomic_DNA"/>
</dbReference>
<keyword evidence="2" id="KW-1185">Reference proteome</keyword>
<protein>
    <submittedName>
        <fullName evidence="1">Uncharacterized protein</fullName>
    </submittedName>
</protein>
<evidence type="ECO:0000313" key="2">
    <source>
        <dbReference type="Proteomes" id="UP000011185"/>
    </source>
</evidence>
<dbReference type="AlphaFoldDB" id="L7JWS9"/>
<dbReference type="HOGENOM" id="CLU_043487_0_0_1"/>
<reference evidence="1 2" key="1">
    <citation type="journal article" date="2012" name="PLoS Pathog.">
        <title>The genome of the obligate intracellular parasite Trachipleistophora hominis: new insights into microsporidian genome dynamics and reductive evolution.</title>
        <authorList>
            <person name="Heinz E."/>
            <person name="Williams T.A."/>
            <person name="Nakjang S."/>
            <person name="Noel C.J."/>
            <person name="Swan D.C."/>
            <person name="Goldberg A.V."/>
            <person name="Harris S.R."/>
            <person name="Weinmaier T."/>
            <person name="Markert S."/>
            <person name="Becher D."/>
            <person name="Bernhardt J."/>
            <person name="Dagan T."/>
            <person name="Hacker C."/>
            <person name="Lucocq J.M."/>
            <person name="Schweder T."/>
            <person name="Rattei T."/>
            <person name="Hall N."/>
            <person name="Hirt R.P."/>
            <person name="Embley T.M."/>
        </authorList>
    </citation>
    <scope>NUCLEOTIDE SEQUENCE [LARGE SCALE GENOMIC DNA]</scope>
</reference>
<dbReference type="VEuPathDB" id="MicrosporidiaDB:THOM_1105"/>
<evidence type="ECO:0000313" key="1">
    <source>
        <dbReference type="EMBL" id="ELQ75938.1"/>
    </source>
</evidence>
<sequence length="491" mass="57310">VNLEFHRKTTTPLPCSSRVDRFHRIIISENVIQEYISRLSEDEGYSDMLSLFGIVLKYIRFITWSKEFAKSLSYFCNDTNLILAILNIFMDIHVAWDYVDLQFMSNNRLNRIEFVGVTFSSDNIFIHLREFVHLESVIFYQCNFLKQRLLCYSGNTQCEVMTSFKKHLDTIGTLNALSFEWSKHLIENNSIVNLKLCLKSSLNFQLLRLFKKLRYLSVSFEQTIFNGNGNLHSIENQHFALINCAAGVATLKKLLVKGLLVTVKTNQAMNELRLVKCVQLCSPTLYESSNIFTRANSWVEKLRTLSFRIEDLDKIFLLARYNQLSNLKEIIIEDCYDLINVNLPIIKNLDEQQIDTLVIIRAYNPVLITFIESLKSLKTLKLEDPSDSAVIEILNLDAIKHRVERLVIMDTCLDNTTLEKITMFECLKHLTLRYIKFIPNLDIEVLLKFKRKITLKIVTSRLDVSDFYAIKKYRTIKDFQCYDNEEGYIGH</sequence>
<dbReference type="Proteomes" id="UP000011185">
    <property type="component" value="Unassembled WGS sequence"/>
</dbReference>
<accession>L7JWS9</accession>
<organism evidence="1 2">
    <name type="scientific">Trachipleistophora hominis</name>
    <name type="common">Microsporidian parasite</name>
    <dbReference type="NCBI Taxonomy" id="72359"/>
    <lineage>
        <taxon>Eukaryota</taxon>
        <taxon>Fungi</taxon>
        <taxon>Fungi incertae sedis</taxon>
        <taxon>Microsporidia</taxon>
        <taxon>Pleistophoridae</taxon>
        <taxon>Trachipleistophora</taxon>
    </lineage>
</organism>
<name>L7JWS9_TRAHO</name>
<feature type="non-terminal residue" evidence="1">
    <location>
        <position position="1"/>
    </location>
</feature>
<gene>
    <name evidence="1" type="ORF">THOM_1105</name>
</gene>
<proteinExistence type="predicted"/>
<dbReference type="InParanoid" id="L7JWS9"/>